<feature type="domain" description="IraD/Gp25-like" evidence="1">
    <location>
        <begin position="30"/>
        <end position="119"/>
    </location>
</feature>
<dbReference type="InterPro" id="IPR007048">
    <property type="entry name" value="IraD/Gp25-like"/>
</dbReference>
<dbReference type="SUPFAM" id="SSF160719">
    <property type="entry name" value="gpW/gp25-like"/>
    <property type="match status" value="1"/>
</dbReference>
<keyword evidence="3" id="KW-1185">Reference proteome</keyword>
<dbReference type="Proteomes" id="UP000428260">
    <property type="component" value="Chromosome"/>
</dbReference>
<dbReference type="KEGG" id="mcos:GM418_26300"/>
<dbReference type="RefSeq" id="WP_158870531.1">
    <property type="nucleotide sequence ID" value="NZ_CP046401.1"/>
</dbReference>
<evidence type="ECO:0000259" key="1">
    <source>
        <dbReference type="Pfam" id="PF04965"/>
    </source>
</evidence>
<dbReference type="EMBL" id="CP046401">
    <property type="protein sequence ID" value="QGY47046.1"/>
    <property type="molecule type" value="Genomic_DNA"/>
</dbReference>
<reference evidence="2 3" key="1">
    <citation type="submission" date="2019-11" db="EMBL/GenBank/DDBJ databases">
        <authorList>
            <person name="Zheng R.K."/>
            <person name="Sun C.M."/>
        </authorList>
    </citation>
    <scope>NUCLEOTIDE SEQUENCE [LARGE SCALE GENOMIC DNA]</scope>
    <source>
        <strain evidence="2 3">WC007</strain>
    </source>
</reference>
<name>A0A6I6JVB8_9BACT</name>
<dbReference type="Pfam" id="PF04965">
    <property type="entry name" value="GPW_gp25"/>
    <property type="match status" value="1"/>
</dbReference>
<accession>A0A6I6JVB8</accession>
<gene>
    <name evidence="2" type="ORF">GM418_26300</name>
</gene>
<evidence type="ECO:0000313" key="3">
    <source>
        <dbReference type="Proteomes" id="UP000428260"/>
    </source>
</evidence>
<sequence length="136" mass="15690">METTKSFLGRGWSFPPEFNRGAQSVKMLEDEADIKSSLEILLSTRLGERVMVPNYGCNLDELLFKPLNLTLKTYVTDLIKTAILYHEPRIDLNKVEIDPSDELNGILLIKLDYTIRTTNSRKNMVYPFYKEEGNEL</sequence>
<proteinExistence type="predicted"/>
<evidence type="ECO:0000313" key="2">
    <source>
        <dbReference type="EMBL" id="QGY47046.1"/>
    </source>
</evidence>
<protein>
    <recommendedName>
        <fullName evidence="1">IraD/Gp25-like domain-containing protein</fullName>
    </recommendedName>
</protein>
<dbReference type="AlphaFoldDB" id="A0A6I6JVB8"/>
<dbReference type="Gene3D" id="3.10.450.40">
    <property type="match status" value="1"/>
</dbReference>
<organism evidence="2 3">
    <name type="scientific">Maribellus comscasis</name>
    <dbReference type="NCBI Taxonomy" id="2681766"/>
    <lineage>
        <taxon>Bacteria</taxon>
        <taxon>Pseudomonadati</taxon>
        <taxon>Bacteroidota</taxon>
        <taxon>Bacteroidia</taxon>
        <taxon>Marinilabiliales</taxon>
        <taxon>Prolixibacteraceae</taxon>
        <taxon>Maribellus</taxon>
    </lineage>
</organism>